<evidence type="ECO:0000256" key="4">
    <source>
        <dbReference type="SAM" id="MobiDB-lite"/>
    </source>
</evidence>
<evidence type="ECO:0000256" key="2">
    <source>
        <dbReference type="ARBA" id="ARBA00023125"/>
    </source>
</evidence>
<dbReference type="EMBL" id="BAABDO010000040">
    <property type="protein sequence ID" value="GAA4142207.1"/>
    <property type="molecule type" value="Genomic_DNA"/>
</dbReference>
<feature type="domain" description="HTH hxlR-type" evidence="5">
    <location>
        <begin position="41"/>
        <end position="139"/>
    </location>
</feature>
<evidence type="ECO:0000259" key="5">
    <source>
        <dbReference type="PROSITE" id="PS51118"/>
    </source>
</evidence>
<keyword evidence="3" id="KW-0804">Transcription</keyword>
<proteinExistence type="predicted"/>
<dbReference type="PANTHER" id="PTHR33204:SF37">
    <property type="entry name" value="HTH-TYPE TRANSCRIPTIONAL REGULATOR YODB"/>
    <property type="match status" value="1"/>
</dbReference>
<dbReference type="PROSITE" id="PS51118">
    <property type="entry name" value="HTH_HXLR"/>
    <property type="match status" value="1"/>
</dbReference>
<name>A0ABP7YW10_9ACTN</name>
<comment type="caution">
    <text evidence="6">The sequence shown here is derived from an EMBL/GenBank/DDBJ whole genome shotgun (WGS) entry which is preliminary data.</text>
</comment>
<keyword evidence="2" id="KW-0238">DNA-binding</keyword>
<dbReference type="Gene3D" id="1.10.10.10">
    <property type="entry name" value="Winged helix-like DNA-binding domain superfamily/Winged helix DNA-binding domain"/>
    <property type="match status" value="1"/>
</dbReference>
<reference evidence="7" key="1">
    <citation type="journal article" date="2019" name="Int. J. Syst. Evol. Microbiol.">
        <title>The Global Catalogue of Microorganisms (GCM) 10K type strain sequencing project: providing services to taxonomists for standard genome sequencing and annotation.</title>
        <authorList>
            <consortium name="The Broad Institute Genomics Platform"/>
            <consortium name="The Broad Institute Genome Sequencing Center for Infectious Disease"/>
            <person name="Wu L."/>
            <person name="Ma J."/>
        </authorList>
    </citation>
    <scope>NUCLEOTIDE SEQUENCE [LARGE SCALE GENOMIC DNA]</scope>
    <source>
        <strain evidence="7">JCM 17316</strain>
    </source>
</reference>
<sequence>MTSTSPDVTGPAPRAEAAGDAAGDTGDITDELVADVFARACPSRRTLENVTGKWGALALAALAEGSHRFNALRRRVDGVSEKMLAQTLHVLERDGMVVRDVRATIPPHVEYSLTPLGERVAARLLDLIRLVEEEMPAVLAARARYDRAHAADRGAG</sequence>
<evidence type="ECO:0000313" key="6">
    <source>
        <dbReference type="EMBL" id="GAA4142207.1"/>
    </source>
</evidence>
<dbReference type="PANTHER" id="PTHR33204">
    <property type="entry name" value="TRANSCRIPTIONAL REGULATOR, MARR FAMILY"/>
    <property type="match status" value="1"/>
</dbReference>
<dbReference type="SUPFAM" id="SSF46785">
    <property type="entry name" value="Winged helix' DNA-binding domain"/>
    <property type="match status" value="1"/>
</dbReference>
<accession>A0ABP7YW10</accession>
<feature type="region of interest" description="Disordered" evidence="4">
    <location>
        <begin position="1"/>
        <end position="24"/>
    </location>
</feature>
<evidence type="ECO:0000256" key="1">
    <source>
        <dbReference type="ARBA" id="ARBA00023015"/>
    </source>
</evidence>
<feature type="compositionally biased region" description="Low complexity" evidence="4">
    <location>
        <begin position="10"/>
        <end position="24"/>
    </location>
</feature>
<dbReference type="RefSeq" id="WP_345021941.1">
    <property type="nucleotide sequence ID" value="NZ_BAABDO010000040.1"/>
</dbReference>
<organism evidence="6 7">
    <name type="scientific">Actinomadura keratinilytica</name>
    <dbReference type="NCBI Taxonomy" id="547461"/>
    <lineage>
        <taxon>Bacteria</taxon>
        <taxon>Bacillati</taxon>
        <taxon>Actinomycetota</taxon>
        <taxon>Actinomycetes</taxon>
        <taxon>Streptosporangiales</taxon>
        <taxon>Thermomonosporaceae</taxon>
        <taxon>Actinomadura</taxon>
    </lineage>
</organism>
<dbReference type="InterPro" id="IPR002577">
    <property type="entry name" value="HTH_HxlR"/>
</dbReference>
<dbReference type="InterPro" id="IPR036390">
    <property type="entry name" value="WH_DNA-bd_sf"/>
</dbReference>
<evidence type="ECO:0000256" key="3">
    <source>
        <dbReference type="ARBA" id="ARBA00023163"/>
    </source>
</evidence>
<evidence type="ECO:0000313" key="7">
    <source>
        <dbReference type="Proteomes" id="UP001500266"/>
    </source>
</evidence>
<dbReference type="Pfam" id="PF01638">
    <property type="entry name" value="HxlR"/>
    <property type="match status" value="1"/>
</dbReference>
<dbReference type="InterPro" id="IPR036388">
    <property type="entry name" value="WH-like_DNA-bd_sf"/>
</dbReference>
<protein>
    <recommendedName>
        <fullName evidence="5">HTH hxlR-type domain-containing protein</fullName>
    </recommendedName>
</protein>
<keyword evidence="1" id="KW-0805">Transcription regulation</keyword>
<gene>
    <name evidence="6" type="ORF">GCM10022416_30970</name>
</gene>
<dbReference type="Proteomes" id="UP001500266">
    <property type="component" value="Unassembled WGS sequence"/>
</dbReference>
<keyword evidence="7" id="KW-1185">Reference proteome</keyword>